<feature type="region of interest" description="Disordered" evidence="1">
    <location>
        <begin position="1"/>
        <end position="30"/>
    </location>
</feature>
<evidence type="ECO:0000313" key="2">
    <source>
        <dbReference type="EMBL" id="GHE61383.1"/>
    </source>
</evidence>
<accession>A0A918ZN17</accession>
<keyword evidence="3" id="KW-1185">Reference proteome</keyword>
<dbReference type="AlphaFoldDB" id="A0A918ZN17"/>
<proteinExistence type="predicted"/>
<comment type="caution">
    <text evidence="2">The sequence shown here is derived from an EMBL/GenBank/DDBJ whole genome shotgun (WGS) entry which is preliminary data.</text>
</comment>
<dbReference type="Proteomes" id="UP000608024">
    <property type="component" value="Unassembled WGS sequence"/>
</dbReference>
<gene>
    <name evidence="2" type="ORF">GCM10018785_33050</name>
</gene>
<protein>
    <submittedName>
        <fullName evidence="2">Uncharacterized protein</fullName>
    </submittedName>
</protein>
<organism evidence="2 3">
    <name type="scientific">Streptomyces longispororuber</name>
    <dbReference type="NCBI Taxonomy" id="68230"/>
    <lineage>
        <taxon>Bacteria</taxon>
        <taxon>Bacillati</taxon>
        <taxon>Actinomycetota</taxon>
        <taxon>Actinomycetes</taxon>
        <taxon>Kitasatosporales</taxon>
        <taxon>Streptomycetaceae</taxon>
        <taxon>Streptomyces</taxon>
    </lineage>
</organism>
<evidence type="ECO:0000313" key="3">
    <source>
        <dbReference type="Proteomes" id="UP000608024"/>
    </source>
</evidence>
<sequence length="97" mass="10460">MEKSLGARPAWKQVLKHRPKLAGQRGYGGADHGNSAACPGAFGRCLSATCQSNADILVSGRCVPRARRFHSGVPTDVFGLPQLHRERPAEAFPQRVP</sequence>
<name>A0A918ZN17_9ACTN</name>
<dbReference type="EMBL" id="BNBT01000043">
    <property type="protein sequence ID" value="GHE61383.1"/>
    <property type="molecule type" value="Genomic_DNA"/>
</dbReference>
<reference evidence="2" key="1">
    <citation type="journal article" date="2014" name="Int. J. Syst. Evol. Microbiol.">
        <title>Complete genome sequence of Corynebacterium casei LMG S-19264T (=DSM 44701T), isolated from a smear-ripened cheese.</title>
        <authorList>
            <consortium name="US DOE Joint Genome Institute (JGI-PGF)"/>
            <person name="Walter F."/>
            <person name="Albersmeier A."/>
            <person name="Kalinowski J."/>
            <person name="Ruckert C."/>
        </authorList>
    </citation>
    <scope>NUCLEOTIDE SEQUENCE</scope>
    <source>
        <strain evidence="2">JCM 4784</strain>
    </source>
</reference>
<evidence type="ECO:0000256" key="1">
    <source>
        <dbReference type="SAM" id="MobiDB-lite"/>
    </source>
</evidence>
<reference evidence="2" key="2">
    <citation type="submission" date="2020-09" db="EMBL/GenBank/DDBJ databases">
        <authorList>
            <person name="Sun Q."/>
            <person name="Ohkuma M."/>
        </authorList>
    </citation>
    <scope>NUCLEOTIDE SEQUENCE</scope>
    <source>
        <strain evidence="2">JCM 4784</strain>
    </source>
</reference>